<dbReference type="AlphaFoldDB" id="A0A3L9MGN3"/>
<evidence type="ECO:0000313" key="3">
    <source>
        <dbReference type="EMBL" id="RLZ10484.1"/>
    </source>
</evidence>
<comment type="caution">
    <text evidence="3">The sequence shown here is derived from an EMBL/GenBank/DDBJ whole genome shotgun (WGS) entry which is preliminary data.</text>
</comment>
<name>A0A3L9MGN3_9FLAO</name>
<dbReference type="OrthoDB" id="1454664at2"/>
<proteinExistence type="predicted"/>
<dbReference type="Pfam" id="PF12669">
    <property type="entry name" value="FeoB_associated"/>
    <property type="match status" value="1"/>
</dbReference>
<keyword evidence="2" id="KW-1133">Transmembrane helix</keyword>
<evidence type="ECO:0000256" key="1">
    <source>
        <dbReference type="SAM" id="MobiDB-lite"/>
    </source>
</evidence>
<protein>
    <submittedName>
        <fullName evidence="3">FeoB-associated Cys-rich membrane protein</fullName>
    </submittedName>
</protein>
<reference evidence="3 4" key="1">
    <citation type="submission" date="2018-10" db="EMBL/GenBank/DDBJ databases">
        <authorList>
            <person name="Chen X."/>
        </authorList>
    </citation>
    <scope>NUCLEOTIDE SEQUENCE [LARGE SCALE GENOMIC DNA]</scope>
    <source>
        <strain evidence="3 4">YIM 102668</strain>
    </source>
</reference>
<organism evidence="3 4">
    <name type="scientific">Faecalibacter macacae</name>
    <dbReference type="NCBI Taxonomy" id="1859289"/>
    <lineage>
        <taxon>Bacteria</taxon>
        <taxon>Pseudomonadati</taxon>
        <taxon>Bacteroidota</taxon>
        <taxon>Flavobacteriia</taxon>
        <taxon>Flavobacteriales</taxon>
        <taxon>Weeksellaceae</taxon>
        <taxon>Faecalibacter</taxon>
    </lineage>
</organism>
<evidence type="ECO:0000256" key="2">
    <source>
        <dbReference type="SAM" id="Phobius"/>
    </source>
</evidence>
<keyword evidence="4" id="KW-1185">Reference proteome</keyword>
<feature type="transmembrane region" description="Helical" evidence="2">
    <location>
        <begin position="6"/>
        <end position="23"/>
    </location>
</feature>
<keyword evidence="2" id="KW-0812">Transmembrane</keyword>
<dbReference type="RefSeq" id="WP_121934430.1">
    <property type="nucleotide sequence ID" value="NZ_RDOJ01000007.1"/>
</dbReference>
<accession>A0A3L9MGN3</accession>
<keyword evidence="2" id="KW-0472">Membrane</keyword>
<gene>
    <name evidence="3" type="ORF">EAH69_06750</name>
</gene>
<dbReference type="Proteomes" id="UP000275348">
    <property type="component" value="Unassembled WGS sequence"/>
</dbReference>
<evidence type="ECO:0000313" key="4">
    <source>
        <dbReference type="Proteomes" id="UP000275348"/>
    </source>
</evidence>
<dbReference type="EMBL" id="RDOJ01000007">
    <property type="protein sequence ID" value="RLZ10484.1"/>
    <property type="molecule type" value="Genomic_DNA"/>
</dbReference>
<sequence>MDNIYIQYAFIAFLVGFAVWYIFGMIKNTFKKKDDGSCGSSCGCSSNSIKNKIK</sequence>
<feature type="region of interest" description="Disordered" evidence="1">
    <location>
        <begin position="32"/>
        <end position="54"/>
    </location>
</feature>
<feature type="compositionally biased region" description="Low complexity" evidence="1">
    <location>
        <begin position="37"/>
        <end position="46"/>
    </location>
</feature>